<keyword evidence="8" id="KW-1185">Reference proteome</keyword>
<dbReference type="PROSITE" id="PS51293">
    <property type="entry name" value="SANT"/>
    <property type="match status" value="1"/>
</dbReference>
<reference evidence="4" key="1">
    <citation type="submission" date="2023-06" db="EMBL/GenBank/DDBJ databases">
        <authorList>
            <person name="Kurt Z."/>
        </authorList>
    </citation>
    <scope>NUCLEOTIDE SEQUENCE</scope>
</reference>
<dbReference type="PROSITE" id="PS51294">
    <property type="entry name" value="HTH_MYB"/>
    <property type="match status" value="1"/>
</dbReference>
<dbReference type="InterPro" id="IPR001005">
    <property type="entry name" value="SANT/Myb"/>
</dbReference>
<protein>
    <submittedName>
        <fullName evidence="4">Myb-like DNA-binding domain-containing protein</fullName>
    </submittedName>
    <submittedName>
        <fullName evidence="6">Myb-like_DNA-binding domain-containing protein</fullName>
    </submittedName>
</protein>
<dbReference type="SMART" id="SM00717">
    <property type="entry name" value="SANT"/>
    <property type="match status" value="1"/>
</dbReference>
<evidence type="ECO:0000259" key="2">
    <source>
        <dbReference type="PROSITE" id="PS51293"/>
    </source>
</evidence>
<name>A0AA86NVK8_9EUKA</name>
<organism evidence="4">
    <name type="scientific">Hexamita inflata</name>
    <dbReference type="NCBI Taxonomy" id="28002"/>
    <lineage>
        <taxon>Eukaryota</taxon>
        <taxon>Metamonada</taxon>
        <taxon>Diplomonadida</taxon>
        <taxon>Hexamitidae</taxon>
        <taxon>Hexamitinae</taxon>
        <taxon>Hexamita</taxon>
    </lineage>
</organism>
<evidence type="ECO:0000313" key="4">
    <source>
        <dbReference type="EMBL" id="CAI9925579.1"/>
    </source>
</evidence>
<feature type="domain" description="Myb-like" evidence="1">
    <location>
        <begin position="10"/>
        <end position="55"/>
    </location>
</feature>
<dbReference type="InterPro" id="IPR009057">
    <property type="entry name" value="Homeodomain-like_sf"/>
</dbReference>
<dbReference type="GO" id="GO:0003677">
    <property type="term" value="F:DNA binding"/>
    <property type="evidence" value="ECO:0007669"/>
    <property type="project" value="UniProtKB-KW"/>
</dbReference>
<keyword evidence="4" id="KW-0238">DNA-binding</keyword>
<dbReference type="Gene3D" id="1.10.10.60">
    <property type="entry name" value="Homeodomain-like"/>
    <property type="match status" value="1"/>
</dbReference>
<evidence type="ECO:0000313" key="8">
    <source>
        <dbReference type="Proteomes" id="UP001642409"/>
    </source>
</evidence>
<evidence type="ECO:0000259" key="3">
    <source>
        <dbReference type="PROSITE" id="PS51294"/>
    </source>
</evidence>
<evidence type="ECO:0000313" key="6">
    <source>
        <dbReference type="EMBL" id="CAL6035075.1"/>
    </source>
</evidence>
<evidence type="ECO:0000259" key="1">
    <source>
        <dbReference type="PROSITE" id="PS50090"/>
    </source>
</evidence>
<proteinExistence type="predicted"/>
<dbReference type="CDD" id="cd00167">
    <property type="entry name" value="SANT"/>
    <property type="match status" value="1"/>
</dbReference>
<dbReference type="EMBL" id="CAXDID020000297">
    <property type="protein sequence ID" value="CAL6072767.1"/>
    <property type="molecule type" value="Genomic_DNA"/>
</dbReference>
<feature type="domain" description="SANT" evidence="2">
    <location>
        <begin position="10"/>
        <end position="63"/>
    </location>
</feature>
<dbReference type="AlphaFoldDB" id="A0AA86NVK8"/>
<accession>A0AA86NVK8</accession>
<dbReference type="EMBL" id="CATOUU010000343">
    <property type="protein sequence ID" value="CAI9925579.1"/>
    <property type="molecule type" value="Genomic_DNA"/>
</dbReference>
<evidence type="ECO:0000313" key="5">
    <source>
        <dbReference type="EMBL" id="CAI9966723.1"/>
    </source>
</evidence>
<reference evidence="6 8" key="2">
    <citation type="submission" date="2024-07" db="EMBL/GenBank/DDBJ databases">
        <authorList>
            <person name="Akdeniz Z."/>
        </authorList>
    </citation>
    <scope>NUCLEOTIDE SEQUENCE [LARGE SCALE GENOMIC DNA]</scope>
</reference>
<sequence>MFLNHKYATWSDAEIRKLIDATNIHKDKTIDWIGVASHFPGRTPQQCKSFYNNRVKPLKMKTNSMVNDYYLFMISTQMQKPRTPTQNAKKLFCECGTADMFIYIVNLLADNIEFKFNAQFMGVIVEIIEIHQLVSEYLKTEFIQKNYVEVGEYVVSKEMYEIMALRMASFDATAVIQKIQDQNRQNIYETK</sequence>
<dbReference type="InterPro" id="IPR017884">
    <property type="entry name" value="SANT_dom"/>
</dbReference>
<dbReference type="Proteomes" id="UP001642409">
    <property type="component" value="Unassembled WGS sequence"/>
</dbReference>
<feature type="domain" description="HTH myb-type" evidence="3">
    <location>
        <begin position="1"/>
        <end position="59"/>
    </location>
</feature>
<evidence type="ECO:0000313" key="7">
    <source>
        <dbReference type="EMBL" id="CAL6072767.1"/>
    </source>
</evidence>
<dbReference type="SUPFAM" id="SSF46689">
    <property type="entry name" value="Homeodomain-like"/>
    <property type="match status" value="1"/>
</dbReference>
<gene>
    <name evidence="4" type="ORF">HINF_LOCUS13224</name>
    <name evidence="6" type="ORF">HINF_LOCUS35754</name>
    <name evidence="5" type="ORF">HINF_LOCUS54368</name>
    <name evidence="7" type="ORF">HINF_LOCUS55781</name>
</gene>
<comment type="caution">
    <text evidence="4">The sequence shown here is derived from an EMBL/GenBank/DDBJ whole genome shotgun (WGS) entry which is preliminary data.</text>
</comment>
<dbReference type="PROSITE" id="PS50090">
    <property type="entry name" value="MYB_LIKE"/>
    <property type="match status" value="1"/>
</dbReference>
<dbReference type="EMBL" id="CATOUU010001009">
    <property type="protein sequence ID" value="CAI9966723.1"/>
    <property type="molecule type" value="Genomic_DNA"/>
</dbReference>
<dbReference type="InterPro" id="IPR017930">
    <property type="entry name" value="Myb_dom"/>
</dbReference>
<dbReference type="Pfam" id="PF00249">
    <property type="entry name" value="Myb_DNA-binding"/>
    <property type="match status" value="1"/>
</dbReference>
<dbReference type="EMBL" id="CAXDID020000130">
    <property type="protein sequence ID" value="CAL6035075.1"/>
    <property type="molecule type" value="Genomic_DNA"/>
</dbReference>